<dbReference type="Proteomes" id="UP000077734">
    <property type="component" value="Unassembled WGS sequence"/>
</dbReference>
<name>A0AA91DAQ3_9GAMM</name>
<sequence length="434" mass="48271">MPIVVKDGVRKLNDIVNDKVPYADYHALKCDEPQLKADPPSMEKLGCYRVVGDRLYLKYVVWRAPIETKLDDGTFIAKTRVYYWMQLLTHALGGYAHVIECGMDNGPRSMDISFKLSIDVDKQWNLAPRADFPGPTMNGDCTVSFLGLNGNGYISDLYKAKSKDAVEKIEETIQNAANIHKTVDDAWKTLRQPIPMKEGIWMRVQPDDAAISRIATIGPDLKMVAQLIAYPELVVGDRPAASGRDLPPPNQIKDSNGFLISSQGRLPFNAITDMLKAKLPWKMNAGGQEIEATDIKVYGTGDLVVVDLCLSEGINCHIYLTGKPVYDRGVPKITNFDFTAKTKNALLASANWILHEPLRAAVEMAINTLLADNYKIEREKALSSAKDFRSYPLNDHATLAVNLTSADLIEQPYMTRDELILPFAIKGTAEIQIK</sequence>
<dbReference type="Pfam" id="PF14356">
    <property type="entry name" value="DUF4403"/>
    <property type="match status" value="1"/>
</dbReference>
<dbReference type="AlphaFoldDB" id="A0AA91DAQ3"/>
<protein>
    <submittedName>
        <fullName evidence="1">Uncharacterized protein</fullName>
    </submittedName>
</protein>
<dbReference type="InterPro" id="IPR025515">
    <property type="entry name" value="DUF4403"/>
</dbReference>
<proteinExistence type="predicted"/>
<reference evidence="1 2" key="1">
    <citation type="submission" date="2016-03" db="EMBL/GenBank/DDBJ databases">
        <authorList>
            <person name="Heylen K."/>
            <person name="De Vos P."/>
            <person name="Vekeman B."/>
        </authorList>
    </citation>
    <scope>NUCLEOTIDE SEQUENCE [LARGE SCALE GENOMIC DNA]</scope>
    <source>
        <strain evidence="1 2">R-49807</strain>
    </source>
</reference>
<accession>A0AA91DAQ3</accession>
<organism evidence="1 2">
    <name type="scientific">Methylomonas koyamae</name>
    <dbReference type="NCBI Taxonomy" id="702114"/>
    <lineage>
        <taxon>Bacteria</taxon>
        <taxon>Pseudomonadati</taxon>
        <taxon>Pseudomonadota</taxon>
        <taxon>Gammaproteobacteria</taxon>
        <taxon>Methylococcales</taxon>
        <taxon>Methylococcaceae</taxon>
        <taxon>Methylomonas</taxon>
    </lineage>
</organism>
<comment type="caution">
    <text evidence="1">The sequence shown here is derived from an EMBL/GenBank/DDBJ whole genome shotgun (WGS) entry which is preliminary data.</text>
</comment>
<dbReference type="EMBL" id="LUUL01000095">
    <property type="protein sequence ID" value="OAI23966.1"/>
    <property type="molecule type" value="Genomic_DNA"/>
</dbReference>
<keyword evidence="2" id="KW-1185">Reference proteome</keyword>
<evidence type="ECO:0000313" key="2">
    <source>
        <dbReference type="Proteomes" id="UP000077734"/>
    </source>
</evidence>
<gene>
    <name evidence="1" type="ORF">A1356_17095</name>
</gene>
<evidence type="ECO:0000313" key="1">
    <source>
        <dbReference type="EMBL" id="OAI23966.1"/>
    </source>
</evidence>